<reference evidence="12" key="1">
    <citation type="submission" date="2024-02" db="UniProtKB">
        <authorList>
            <consortium name="WormBaseParasite"/>
        </authorList>
    </citation>
    <scope>IDENTIFICATION</scope>
</reference>
<feature type="binding site" evidence="8">
    <location>
        <position position="193"/>
    </location>
    <ligand>
        <name>substrate</name>
        <note>ligand shared with subunit beta</note>
    </ligand>
</feature>
<dbReference type="InterPro" id="IPR033847">
    <property type="entry name" value="Citrt_syn/SCS-alpha_CS"/>
</dbReference>
<dbReference type="GO" id="GO:0005739">
    <property type="term" value="C:mitochondrion"/>
    <property type="evidence" value="ECO:0007669"/>
    <property type="project" value="UniProtKB-SubCell"/>
</dbReference>
<evidence type="ECO:0000256" key="4">
    <source>
        <dbReference type="ARBA" id="ARBA00022598"/>
    </source>
</evidence>
<evidence type="ECO:0000256" key="2">
    <source>
        <dbReference type="ARBA" id="ARBA00005361"/>
    </source>
</evidence>
<dbReference type="EC" id="6.2.1.4" evidence="8"/>
<dbReference type="GO" id="GO:0004776">
    <property type="term" value="F:succinate-CoA ligase (GDP-forming) activity"/>
    <property type="evidence" value="ECO:0007669"/>
    <property type="project" value="UniProtKB-EC"/>
</dbReference>
<keyword evidence="5 8" id="KW-0547">Nucleotide-binding</keyword>
<dbReference type="InterPro" id="IPR005811">
    <property type="entry name" value="SUCC_ACL_C"/>
</dbReference>
<dbReference type="Gene3D" id="3.30.1140.40">
    <property type="entry name" value="Tctex-1"/>
    <property type="match status" value="1"/>
</dbReference>
<dbReference type="Pfam" id="PF02629">
    <property type="entry name" value="CoA_binding"/>
    <property type="match status" value="1"/>
</dbReference>
<dbReference type="InterPro" id="IPR016102">
    <property type="entry name" value="Succinyl-CoA_synth-like"/>
</dbReference>
<dbReference type="Gene3D" id="3.40.50.720">
    <property type="entry name" value="NAD(P)-binding Rossmann-like Domain"/>
    <property type="match status" value="1"/>
</dbReference>
<accession>A0AAF5CY57</accession>
<dbReference type="InterPro" id="IPR038586">
    <property type="entry name" value="Tctex-1-like_sf"/>
</dbReference>
<dbReference type="InterPro" id="IPR003781">
    <property type="entry name" value="CoA-bd"/>
</dbReference>
<keyword evidence="8" id="KW-0496">Mitochondrion</keyword>
<dbReference type="NCBIfam" id="NF004230">
    <property type="entry name" value="PRK05678.1"/>
    <property type="match status" value="1"/>
</dbReference>
<dbReference type="InterPro" id="IPR036291">
    <property type="entry name" value="NAD(P)-bd_dom_sf"/>
</dbReference>
<evidence type="ECO:0000256" key="3">
    <source>
        <dbReference type="ARBA" id="ARBA00022532"/>
    </source>
</evidence>
<dbReference type="SMART" id="SM00881">
    <property type="entry name" value="CoA_binding"/>
    <property type="match status" value="1"/>
</dbReference>
<dbReference type="NCBIfam" id="TIGR01019">
    <property type="entry name" value="sucCoAalpha"/>
    <property type="match status" value="1"/>
</dbReference>
<evidence type="ECO:0000259" key="10">
    <source>
        <dbReference type="SMART" id="SM00881"/>
    </source>
</evidence>
<dbReference type="PANTHER" id="PTHR11117">
    <property type="entry name" value="SUCCINYL-COA LIGASE SUBUNIT ALPHA"/>
    <property type="match status" value="1"/>
</dbReference>
<dbReference type="SUPFAM" id="SSF51735">
    <property type="entry name" value="NAD(P)-binding Rossmann-fold domains"/>
    <property type="match status" value="1"/>
</dbReference>
<evidence type="ECO:0000313" key="12">
    <source>
        <dbReference type="WBParaSite" id="TCONS_00003759.p1"/>
    </source>
</evidence>
<dbReference type="Proteomes" id="UP000035681">
    <property type="component" value="Unplaced"/>
</dbReference>
<comment type="catalytic activity">
    <reaction evidence="8">
        <text>GTP + succinate + CoA = succinyl-CoA + GDP + phosphate</text>
        <dbReference type="Rhea" id="RHEA:22120"/>
        <dbReference type="ChEBI" id="CHEBI:30031"/>
        <dbReference type="ChEBI" id="CHEBI:37565"/>
        <dbReference type="ChEBI" id="CHEBI:43474"/>
        <dbReference type="ChEBI" id="CHEBI:57287"/>
        <dbReference type="ChEBI" id="CHEBI:57292"/>
        <dbReference type="ChEBI" id="CHEBI:58189"/>
        <dbReference type="EC" id="6.2.1.4"/>
    </reaction>
</comment>
<name>A0AAF5CY57_STRER</name>
<dbReference type="FunFam" id="3.40.50.261:FF:000005">
    <property type="entry name" value="Succinate--CoA ligase [ADP-forming] subunit alpha, mitochondrial"/>
    <property type="match status" value="1"/>
</dbReference>
<comment type="pathway">
    <text evidence="1 8">Carbohydrate metabolism; tricarboxylic acid cycle; succinate from succinyl-CoA (ligase route): step 1/1.</text>
</comment>
<dbReference type="PRINTS" id="PR01798">
    <property type="entry name" value="SCOASYNTHASE"/>
</dbReference>
<comment type="subunit">
    <text evidence="7">Heterodimer of an alpha and a beta subunit. Different beta subunits determine nucleotide specificity. Together with the ATP-specific beta subunit SUCLA2, forms an ADP-forming succinyl-CoA synthetase (A-SCS). Together with the GTP-specific beta subunit SUCLG2 forms a GDP-forming succinyl-CoA synthetase (G-SCS).</text>
</comment>
<dbReference type="WBParaSite" id="TCONS_00003759.p1">
    <property type="protein sequence ID" value="TCONS_00003759.p1"/>
    <property type="gene ID" value="XLOC_000275"/>
</dbReference>
<dbReference type="GO" id="GO:0000166">
    <property type="term" value="F:nucleotide binding"/>
    <property type="evidence" value="ECO:0007669"/>
    <property type="project" value="UniProtKB-KW"/>
</dbReference>
<comment type="catalytic activity">
    <reaction evidence="8">
        <text>succinate + ATP + CoA = succinyl-CoA + ADP + phosphate</text>
        <dbReference type="Rhea" id="RHEA:17661"/>
        <dbReference type="ChEBI" id="CHEBI:30031"/>
        <dbReference type="ChEBI" id="CHEBI:30616"/>
        <dbReference type="ChEBI" id="CHEBI:43474"/>
        <dbReference type="ChEBI" id="CHEBI:57287"/>
        <dbReference type="ChEBI" id="CHEBI:57292"/>
        <dbReference type="ChEBI" id="CHEBI:456216"/>
        <dbReference type="EC" id="6.2.1.5"/>
    </reaction>
</comment>
<evidence type="ECO:0000256" key="7">
    <source>
        <dbReference type="ARBA" id="ARBA00061754"/>
    </source>
</evidence>
<dbReference type="GO" id="GO:0006099">
    <property type="term" value="P:tricarboxylic acid cycle"/>
    <property type="evidence" value="ECO:0007669"/>
    <property type="project" value="UniProtKB-UniRule"/>
</dbReference>
<feature type="binding site" evidence="8">
    <location>
        <begin position="50"/>
        <end position="53"/>
    </location>
    <ligand>
        <name>CoA</name>
        <dbReference type="ChEBI" id="CHEBI:57287"/>
    </ligand>
</feature>
<sequence length="455" mass="48941">MASVGIIRNLLSKGRCQFLSKATFTSALYEETRNNLKINKNTKVIIQGFTGKQGTFHGIQMLEYNTQVVGGVNAKKAGTVHLGKPVFGTVSEACKETGADATVIYVPAFAAADAIHEALDAEIPLIVCITEGIPQHDMIRVKNRLLKQNKSRLLGPNCPGIIKPGECKIGIMPGHIHMDGCIGIVSRSGTLTYEAVHQTTNVGLGQTLCIGIGGDPFNGTNFIDALDIFFKDPKTKGIIMIGEIGGQAEELAAKFISENNSGPNAKPVVSFIAGVTAPPGRRMGHAGAIIAGGKGSAADKIAALKDAGVHVTPSPAQMGTLIARALLGHKIFNIFNITMDGFVLRPNIQEKFRSTIGKNILKEVCQELLHDKTFEIATIEDSSVVVAEAIRNRLKDLNLPRYKYIVKVIIAEQRGQGMNVTASCMWDPDTDSAVSHLYTNNHLYCEAIVFAVFNY</sequence>
<evidence type="ECO:0000256" key="8">
    <source>
        <dbReference type="HAMAP-Rule" id="MF_03222"/>
    </source>
</evidence>
<comment type="similarity">
    <text evidence="8 9">Belongs to the succinate/malate CoA ligase alpha subunit family.</text>
</comment>
<dbReference type="GO" id="GO:0004775">
    <property type="term" value="F:succinate-CoA ligase (ADP-forming) activity"/>
    <property type="evidence" value="ECO:0007669"/>
    <property type="project" value="UniProtKB-UniRule"/>
</dbReference>
<dbReference type="SUPFAM" id="SSF52210">
    <property type="entry name" value="Succinyl-CoA synthetase domains"/>
    <property type="match status" value="1"/>
</dbReference>
<comment type="function">
    <text evidence="6 8">Succinyl-CoA synthetase functions in the citric acid cycle (TCA), coupling the hydrolysis of succinyl-CoA to the synthesis of either ATP or GTP and thus represents the only step of substrate-level phosphorylation in the TCA. The alpha subunit of the enzyme binds the substrates coenzyme A and phosphate, while succinate binding and specificity for either ATP or GTP is provided by different beta subunits.</text>
</comment>
<organism evidence="11 12">
    <name type="scientific">Strongyloides stercoralis</name>
    <name type="common">Threadworm</name>
    <dbReference type="NCBI Taxonomy" id="6248"/>
    <lineage>
        <taxon>Eukaryota</taxon>
        <taxon>Metazoa</taxon>
        <taxon>Ecdysozoa</taxon>
        <taxon>Nematoda</taxon>
        <taxon>Chromadorea</taxon>
        <taxon>Rhabditida</taxon>
        <taxon>Tylenchina</taxon>
        <taxon>Panagrolaimomorpha</taxon>
        <taxon>Strongyloidoidea</taxon>
        <taxon>Strongyloididae</taxon>
        <taxon>Strongyloides</taxon>
    </lineage>
</organism>
<dbReference type="Pfam" id="PF03645">
    <property type="entry name" value="Tctex-1"/>
    <property type="match status" value="1"/>
</dbReference>
<evidence type="ECO:0000256" key="5">
    <source>
        <dbReference type="ARBA" id="ARBA00022741"/>
    </source>
</evidence>
<dbReference type="Pfam" id="PF00549">
    <property type="entry name" value="Ligase_CoA"/>
    <property type="match status" value="1"/>
</dbReference>
<dbReference type="HAMAP" id="MF_01988">
    <property type="entry name" value="Succ_CoA_alpha"/>
    <property type="match status" value="1"/>
</dbReference>
<keyword evidence="4 8" id="KW-0436">Ligase</keyword>
<dbReference type="Gene3D" id="3.40.50.261">
    <property type="entry name" value="Succinyl-CoA synthetase domains"/>
    <property type="match status" value="1"/>
</dbReference>
<dbReference type="PANTHER" id="PTHR11117:SF2">
    <property type="entry name" value="SUCCINATE--COA LIGASE [ADP_GDP-FORMING] SUBUNIT ALPHA, MITOCHONDRIAL"/>
    <property type="match status" value="1"/>
</dbReference>
<feature type="domain" description="CoA-binding" evidence="10">
    <location>
        <begin position="37"/>
        <end position="133"/>
    </location>
</feature>
<protein>
    <recommendedName>
        <fullName evidence="8">Succinate--CoA ligase [ADP/GDP-forming] subunit alpha, mitochondrial</fullName>
        <ecNumber evidence="8">6.2.1.4</ecNumber>
        <ecNumber evidence="8">6.2.1.5</ecNumber>
    </recommendedName>
    <alternativeName>
        <fullName evidence="8">Succinyl-CoA synthetase subunit alpha</fullName>
        <shortName evidence="8">SCS-alpha</shortName>
    </alternativeName>
</protein>
<evidence type="ECO:0000256" key="9">
    <source>
        <dbReference type="RuleBase" id="RU000677"/>
    </source>
</evidence>
<dbReference type="FunFam" id="3.40.50.720:FF:000002">
    <property type="entry name" value="Succinate--CoA ligase [ADP-forming] subunit alpha"/>
    <property type="match status" value="1"/>
</dbReference>
<keyword evidence="11" id="KW-1185">Reference proteome</keyword>
<proteinExistence type="inferred from homology"/>
<dbReference type="InterPro" id="IPR005334">
    <property type="entry name" value="Tctex-1-like"/>
</dbReference>
<comment type="subunit">
    <text evidence="8">Heterodimer of an alpha and a beta subunit. Different beta subunits determine nucleotide specificity. Together with an ATP-specific beta subunit, forms an ADP-forming succinyl-CoA synthetase (A-SCS). Together with a GTP-specific beta subunit forms a GDP-forming succinyl-CoA synthetase (G-SCS).</text>
</comment>
<dbReference type="PROSITE" id="PS00399">
    <property type="entry name" value="SUCCINYL_COA_LIG_2"/>
    <property type="match status" value="1"/>
</dbReference>
<evidence type="ECO:0000256" key="1">
    <source>
        <dbReference type="ARBA" id="ARBA00005064"/>
    </source>
</evidence>
<keyword evidence="3 8" id="KW-0816">Tricarboxylic acid cycle</keyword>
<comment type="similarity">
    <text evidence="2">Belongs to the dynein light chain Tctex-type family.</text>
</comment>
<dbReference type="PROSITE" id="PS01216">
    <property type="entry name" value="SUCCINYL_COA_LIG_1"/>
    <property type="match status" value="1"/>
</dbReference>
<dbReference type="EC" id="6.2.1.5" evidence="8"/>
<evidence type="ECO:0000313" key="11">
    <source>
        <dbReference type="Proteomes" id="UP000035681"/>
    </source>
</evidence>
<comment type="subcellular location">
    <subcellularLocation>
        <location evidence="8">Mitochondrion</location>
    </subcellularLocation>
</comment>
<feature type="active site" description="Tele-phosphohistidine intermediate" evidence="8">
    <location>
        <position position="285"/>
    </location>
</feature>
<feature type="binding site" evidence="8">
    <location>
        <position position="76"/>
    </location>
    <ligand>
        <name>CoA</name>
        <dbReference type="ChEBI" id="CHEBI:57287"/>
    </ligand>
</feature>
<feature type="binding site" evidence="8">
    <location>
        <begin position="129"/>
        <end position="131"/>
    </location>
    <ligand>
        <name>CoA</name>
        <dbReference type="ChEBI" id="CHEBI:57287"/>
    </ligand>
</feature>
<dbReference type="GO" id="GO:0009361">
    <property type="term" value="C:succinate-CoA ligase complex (ADP-forming)"/>
    <property type="evidence" value="ECO:0007669"/>
    <property type="project" value="TreeGrafter"/>
</dbReference>
<evidence type="ECO:0000256" key="6">
    <source>
        <dbReference type="ARBA" id="ARBA00054246"/>
    </source>
</evidence>
<dbReference type="AlphaFoldDB" id="A0AAF5CY57"/>
<dbReference type="InterPro" id="IPR017440">
    <property type="entry name" value="Cit_synth/succinyl-CoA_lig_AS"/>
</dbReference>
<dbReference type="CDD" id="cd21459">
    <property type="entry name" value="DLC-like_TCTEX1D2"/>
    <property type="match status" value="1"/>
</dbReference>
<dbReference type="InterPro" id="IPR005810">
    <property type="entry name" value="CoA_lig_alpha"/>
</dbReference>